<protein>
    <submittedName>
        <fullName evidence="2">SOS response associated peptidase (SRAP)</fullName>
    </submittedName>
</protein>
<dbReference type="InterPro" id="IPR003738">
    <property type="entry name" value="SRAP"/>
</dbReference>
<keyword evidence="3" id="KW-1185">Reference proteome</keyword>
<dbReference type="OrthoDB" id="6192129at2"/>
<dbReference type="SUPFAM" id="SSF143081">
    <property type="entry name" value="BB1717-like"/>
    <property type="match status" value="1"/>
</dbReference>
<evidence type="ECO:0000313" key="3">
    <source>
        <dbReference type="Proteomes" id="UP000295293"/>
    </source>
</evidence>
<feature type="region of interest" description="Disordered" evidence="1">
    <location>
        <begin position="194"/>
        <end position="231"/>
    </location>
</feature>
<feature type="compositionally biased region" description="Basic and acidic residues" evidence="1">
    <location>
        <begin position="194"/>
        <end position="210"/>
    </location>
</feature>
<dbReference type="GO" id="GO:0003697">
    <property type="term" value="F:single-stranded DNA binding"/>
    <property type="evidence" value="ECO:0007669"/>
    <property type="project" value="InterPro"/>
</dbReference>
<name>A0A4V3DLA5_9GAMM</name>
<dbReference type="GO" id="GO:0106300">
    <property type="term" value="P:protein-DNA covalent cross-linking repair"/>
    <property type="evidence" value="ECO:0007669"/>
    <property type="project" value="InterPro"/>
</dbReference>
<dbReference type="RefSeq" id="WP_133821394.1">
    <property type="nucleotide sequence ID" value="NZ_SNZH01000020.1"/>
</dbReference>
<sequence>MLAFWIDPDPNPAATRAAERAGSWEAVARSVLPSGRRVVRPLAGAFILVGAAQGPAVVRADWGLVPPGTKGEARRATAVRWIGLPAKRLTHAPFESLWASTARSWRCLVTATGWLAEVQGLPTACKPPAHPVALAGVFSRFENAEGKVIRTFGLVTSWRENTERFGHYGPIVINPRDAGTWVGKDPDRARGLLAEASHRSRSEEFGEGGDRASSMLVSHPSRPHSTSQSERPQWTCSHAHFWICALCWPKTFSTGVVGDPDIQTASVTHQINDSGSRDRSENRFSPRILVRSLFHAV</sequence>
<evidence type="ECO:0000313" key="2">
    <source>
        <dbReference type="EMBL" id="TDR38582.1"/>
    </source>
</evidence>
<dbReference type="EMBL" id="SNZH01000020">
    <property type="protein sequence ID" value="TDR38582.1"/>
    <property type="molecule type" value="Genomic_DNA"/>
</dbReference>
<gene>
    <name evidence="2" type="ORF">DFR29_12083</name>
</gene>
<accession>A0A4V3DLA5</accession>
<dbReference type="Proteomes" id="UP000295293">
    <property type="component" value="Unassembled WGS sequence"/>
</dbReference>
<proteinExistence type="predicted"/>
<organism evidence="2 3">
    <name type="scientific">Tahibacter aquaticus</name>
    <dbReference type="NCBI Taxonomy" id="520092"/>
    <lineage>
        <taxon>Bacteria</taxon>
        <taxon>Pseudomonadati</taxon>
        <taxon>Pseudomonadota</taxon>
        <taxon>Gammaproteobacteria</taxon>
        <taxon>Lysobacterales</taxon>
        <taxon>Rhodanobacteraceae</taxon>
        <taxon>Tahibacter</taxon>
    </lineage>
</organism>
<comment type="caution">
    <text evidence="2">The sequence shown here is derived from an EMBL/GenBank/DDBJ whole genome shotgun (WGS) entry which is preliminary data.</text>
</comment>
<dbReference type="Pfam" id="PF02586">
    <property type="entry name" value="SRAP"/>
    <property type="match status" value="1"/>
</dbReference>
<dbReference type="AlphaFoldDB" id="A0A4V3DLA5"/>
<reference evidence="2 3" key="1">
    <citation type="submission" date="2019-03" db="EMBL/GenBank/DDBJ databases">
        <title>Genomic Encyclopedia of Type Strains, Phase IV (KMG-IV): sequencing the most valuable type-strain genomes for metagenomic binning, comparative biology and taxonomic classification.</title>
        <authorList>
            <person name="Goeker M."/>
        </authorList>
    </citation>
    <scope>NUCLEOTIDE SEQUENCE [LARGE SCALE GENOMIC DNA]</scope>
    <source>
        <strain evidence="2 3">DSM 21667</strain>
    </source>
</reference>
<dbReference type="Gene3D" id="3.90.1680.10">
    <property type="entry name" value="SOS response associated peptidase-like"/>
    <property type="match status" value="1"/>
</dbReference>
<dbReference type="InterPro" id="IPR036590">
    <property type="entry name" value="SRAP-like"/>
</dbReference>
<evidence type="ECO:0000256" key="1">
    <source>
        <dbReference type="SAM" id="MobiDB-lite"/>
    </source>
</evidence>